<sequence>MSEYVPDLVESRAFVDNKMPMIRELERRWQSQSPVEQSGLILALSDPRAYYVTQALEEFDRELRRTTATAKIGSLPVEQALAESIAAKRRDGGGYYEYVSSGERGSLARPTELRGSLHGVRPDMPNESSLQLVASEPGSSLLLLEAVGALVAVLASEPMTAIANAAAWSGSVRRLRVWFSRSGDALEGVSARQALAVLSEFGADPGRIMGPEDVSVDLDGTGPSIQLPDGTILRASRRISYFRKKADGSTDWFELE</sequence>
<name>A0ABU2K942_9ACTN</name>
<organism evidence="1 2">
    <name type="scientific">Blastococcus goldschmidtiae</name>
    <dbReference type="NCBI Taxonomy" id="3075546"/>
    <lineage>
        <taxon>Bacteria</taxon>
        <taxon>Bacillati</taxon>
        <taxon>Actinomycetota</taxon>
        <taxon>Actinomycetes</taxon>
        <taxon>Geodermatophilales</taxon>
        <taxon>Geodermatophilaceae</taxon>
        <taxon>Blastococcus</taxon>
    </lineage>
</organism>
<proteinExistence type="predicted"/>
<evidence type="ECO:0000313" key="2">
    <source>
        <dbReference type="Proteomes" id="UP001183222"/>
    </source>
</evidence>
<dbReference type="RefSeq" id="WP_311345515.1">
    <property type="nucleotide sequence ID" value="NZ_JAVREI010000008.1"/>
</dbReference>
<dbReference type="EMBL" id="JAVREI010000008">
    <property type="protein sequence ID" value="MDT0276697.1"/>
    <property type="molecule type" value="Genomic_DNA"/>
</dbReference>
<protein>
    <submittedName>
        <fullName evidence="1">Uncharacterized protein</fullName>
    </submittedName>
</protein>
<comment type="caution">
    <text evidence="1">The sequence shown here is derived from an EMBL/GenBank/DDBJ whole genome shotgun (WGS) entry which is preliminary data.</text>
</comment>
<evidence type="ECO:0000313" key="1">
    <source>
        <dbReference type="EMBL" id="MDT0276697.1"/>
    </source>
</evidence>
<keyword evidence="2" id="KW-1185">Reference proteome</keyword>
<accession>A0ABU2K942</accession>
<gene>
    <name evidence="1" type="ORF">RM425_12370</name>
</gene>
<reference evidence="2" key="1">
    <citation type="submission" date="2023-07" db="EMBL/GenBank/DDBJ databases">
        <title>30 novel species of actinomycetes from the DSMZ collection.</title>
        <authorList>
            <person name="Nouioui I."/>
        </authorList>
    </citation>
    <scope>NUCLEOTIDE SEQUENCE [LARGE SCALE GENOMIC DNA]</scope>
    <source>
        <strain evidence="2">DSM 46792</strain>
    </source>
</reference>
<dbReference type="Proteomes" id="UP001183222">
    <property type="component" value="Unassembled WGS sequence"/>
</dbReference>